<dbReference type="EMBL" id="CAKJTJ010000021">
    <property type="protein sequence ID" value="CAG9622438.1"/>
    <property type="molecule type" value="Genomic_DNA"/>
</dbReference>
<dbReference type="RefSeq" id="WP_263458260.1">
    <property type="nucleotide sequence ID" value="NZ_CAKJTJ010000021.1"/>
</dbReference>
<sequence>MLLSVDARTPYMAYLHICRAIFHDLVANGIRLSFFSKLNTCYR</sequence>
<name>A0ABM8YRI1_9BACI</name>
<dbReference type="InterPro" id="IPR048146">
    <property type="entry name" value="RAxF_45-like"/>
</dbReference>
<dbReference type="NCBIfam" id="NF041642">
    <property type="entry name" value="RAxF_45"/>
    <property type="match status" value="1"/>
</dbReference>
<accession>A0ABM8YRI1</accession>
<reference evidence="1 2" key="1">
    <citation type="submission" date="2021-10" db="EMBL/GenBank/DDBJ databases">
        <authorList>
            <person name="Criscuolo A."/>
        </authorList>
    </citation>
    <scope>NUCLEOTIDE SEQUENCE [LARGE SCALE GENOMIC DNA]</scope>
    <source>
        <strain evidence="2">CIP 111883</strain>
    </source>
</reference>
<keyword evidence="2" id="KW-1185">Reference proteome</keyword>
<protein>
    <submittedName>
        <fullName evidence="1">Uncharacterized protein</fullName>
    </submittedName>
</protein>
<gene>
    <name evidence="1" type="ORF">BACCIP111883_03229</name>
</gene>
<dbReference type="Proteomes" id="UP000789833">
    <property type="component" value="Unassembled WGS sequence"/>
</dbReference>
<proteinExistence type="predicted"/>
<comment type="caution">
    <text evidence="1">The sequence shown here is derived from an EMBL/GenBank/DDBJ whole genome shotgun (WGS) entry which is preliminary data.</text>
</comment>
<evidence type="ECO:0000313" key="1">
    <source>
        <dbReference type="EMBL" id="CAG9622438.1"/>
    </source>
</evidence>
<organism evidence="1 2">
    <name type="scientific">Sutcliffiella rhizosphaerae</name>
    <dbReference type="NCBI Taxonomy" id="2880967"/>
    <lineage>
        <taxon>Bacteria</taxon>
        <taxon>Bacillati</taxon>
        <taxon>Bacillota</taxon>
        <taxon>Bacilli</taxon>
        <taxon>Bacillales</taxon>
        <taxon>Bacillaceae</taxon>
        <taxon>Sutcliffiella</taxon>
    </lineage>
</organism>
<evidence type="ECO:0000313" key="2">
    <source>
        <dbReference type="Proteomes" id="UP000789833"/>
    </source>
</evidence>